<dbReference type="GeneID" id="28979873"/>
<name>A0A0J0XLE6_9TREE</name>
<organism evidence="2 3">
    <name type="scientific">Cutaneotrichosporon oleaginosum</name>
    <dbReference type="NCBI Taxonomy" id="879819"/>
    <lineage>
        <taxon>Eukaryota</taxon>
        <taxon>Fungi</taxon>
        <taxon>Dikarya</taxon>
        <taxon>Basidiomycota</taxon>
        <taxon>Agaricomycotina</taxon>
        <taxon>Tremellomycetes</taxon>
        <taxon>Trichosporonales</taxon>
        <taxon>Trichosporonaceae</taxon>
        <taxon>Cutaneotrichosporon</taxon>
    </lineage>
</organism>
<evidence type="ECO:0000256" key="1">
    <source>
        <dbReference type="SAM" id="MobiDB-lite"/>
    </source>
</evidence>
<protein>
    <submittedName>
        <fullName evidence="2">Uncharacterized protein</fullName>
    </submittedName>
</protein>
<dbReference type="AlphaFoldDB" id="A0A0J0XLE6"/>
<dbReference type="EMBL" id="KQ087211">
    <property type="protein sequence ID" value="KLT41908.1"/>
    <property type="molecule type" value="Genomic_DNA"/>
</dbReference>
<evidence type="ECO:0000313" key="3">
    <source>
        <dbReference type="Proteomes" id="UP000053611"/>
    </source>
</evidence>
<gene>
    <name evidence="2" type="ORF">CC85DRAFT_101985</name>
</gene>
<sequence>MPKAPPGPAEFRPPSRLRRVRGYESLAEVTRATPQPSVQLNSTPNSVPQNPIPLPRPTVRFRLQLSPSAGAPMASGSASVRNSQPPTSILRHSPASDDATSDSVNGPTLSERDALWPAAEPQIATFTPHFVTPLTQKSTASQTFPATAFMARRSRASFDLSSLSSRASSANDAIVGSSSPTSCLFSSVSTSPAVSQAVTTSAVPPSTRPSLPIHEAKVPHYMLPPAISSVNVQDRMTMRAEVLRHFKTVCSDNDAEFITAVWEGHRAVVYYRRELPLSFSRFRLFTKYSKRDANKRFVRARKRQTGAEMGPAQIQGASSICLRSQIENLRRLVEYVNGESATGHEAV</sequence>
<reference evidence="2 3" key="1">
    <citation type="submission" date="2015-03" db="EMBL/GenBank/DDBJ databases">
        <title>Genomics and transcriptomics of the oil-accumulating basidiomycete yeast T. oleaginosus allow insights into substrate utilization and the diverse evolutionary trajectories of mating systems in fungi.</title>
        <authorList>
            <consortium name="DOE Joint Genome Institute"/>
            <person name="Kourist R."/>
            <person name="Kracht O."/>
            <person name="Bracharz F."/>
            <person name="Lipzen A."/>
            <person name="Nolan M."/>
            <person name="Ohm R."/>
            <person name="Grigoriev I."/>
            <person name="Sun S."/>
            <person name="Heitman J."/>
            <person name="Bruck T."/>
            <person name="Nowrousian M."/>
        </authorList>
    </citation>
    <scope>NUCLEOTIDE SEQUENCE [LARGE SCALE GENOMIC DNA]</scope>
    <source>
        <strain evidence="2 3">IBC0246</strain>
    </source>
</reference>
<proteinExistence type="predicted"/>
<dbReference type="Proteomes" id="UP000053611">
    <property type="component" value="Unassembled WGS sequence"/>
</dbReference>
<feature type="compositionally biased region" description="Low complexity" evidence="1">
    <location>
        <begin position="68"/>
        <end position="79"/>
    </location>
</feature>
<dbReference type="RefSeq" id="XP_018278399.1">
    <property type="nucleotide sequence ID" value="XM_018419270.1"/>
</dbReference>
<evidence type="ECO:0000313" key="2">
    <source>
        <dbReference type="EMBL" id="KLT41908.1"/>
    </source>
</evidence>
<feature type="compositionally biased region" description="Polar residues" evidence="1">
    <location>
        <begin position="32"/>
        <end position="49"/>
    </location>
</feature>
<accession>A0A0J0XLE6</accession>
<feature type="region of interest" description="Disordered" evidence="1">
    <location>
        <begin position="1"/>
        <end position="56"/>
    </location>
</feature>
<feature type="region of interest" description="Disordered" evidence="1">
    <location>
        <begin position="68"/>
        <end position="110"/>
    </location>
</feature>
<keyword evidence="3" id="KW-1185">Reference proteome</keyword>